<dbReference type="PANTHER" id="PTHR10434">
    <property type="entry name" value="1-ACYL-SN-GLYCEROL-3-PHOSPHATE ACYLTRANSFERASE"/>
    <property type="match status" value="1"/>
</dbReference>
<dbReference type="Pfam" id="PF01553">
    <property type="entry name" value="Acyltransferase"/>
    <property type="match status" value="1"/>
</dbReference>
<evidence type="ECO:0000256" key="2">
    <source>
        <dbReference type="ARBA" id="ARBA00022679"/>
    </source>
</evidence>
<keyword evidence="3 5" id="KW-0012">Acyltransferase</keyword>
<evidence type="ECO:0000256" key="3">
    <source>
        <dbReference type="ARBA" id="ARBA00023315"/>
    </source>
</evidence>
<dbReference type="GO" id="GO:0003841">
    <property type="term" value="F:1-acylglycerol-3-phosphate O-acyltransferase activity"/>
    <property type="evidence" value="ECO:0007669"/>
    <property type="project" value="TreeGrafter"/>
</dbReference>
<organism evidence="5 6">
    <name type="scientific">Noviherbaspirillum galbum</name>
    <dbReference type="NCBI Taxonomy" id="2709383"/>
    <lineage>
        <taxon>Bacteria</taxon>
        <taxon>Pseudomonadati</taxon>
        <taxon>Pseudomonadota</taxon>
        <taxon>Betaproteobacteria</taxon>
        <taxon>Burkholderiales</taxon>
        <taxon>Oxalobacteraceae</taxon>
        <taxon>Noviherbaspirillum</taxon>
    </lineage>
</organism>
<name>A0A6B3SRL4_9BURK</name>
<protein>
    <submittedName>
        <fullName evidence="5">Glycerol acyltransferase</fullName>
    </submittedName>
</protein>
<comment type="pathway">
    <text evidence="1">Lipid metabolism.</text>
</comment>
<dbReference type="InterPro" id="IPR002123">
    <property type="entry name" value="Plipid/glycerol_acylTrfase"/>
</dbReference>
<accession>A0A6B3SRL4</accession>
<keyword evidence="6" id="KW-1185">Reference proteome</keyword>
<evidence type="ECO:0000256" key="1">
    <source>
        <dbReference type="ARBA" id="ARBA00005189"/>
    </source>
</evidence>
<evidence type="ECO:0000313" key="6">
    <source>
        <dbReference type="Proteomes" id="UP000482155"/>
    </source>
</evidence>
<dbReference type="RefSeq" id="WP_163967518.1">
    <property type="nucleotide sequence ID" value="NZ_JAAIVB010000073.1"/>
</dbReference>
<proteinExistence type="predicted"/>
<sequence>MNDTILTCGAARGMLQRFAIRMLALAGWRVRYAGLPGPRGVVIVYPHTSNWDFIIGLLAKWAIGVKFRWLGKEALFSGASGLLLGPLLRAWGGEPVERGNSTGAIQRLAERIRDADGFWLALAPEGTRRYRDGWRSGFYHIALTAGVPLGMAAIDYRNKEVRLTEFAQLSGDIEQDLARVRSAYPQGMGLRPDCEAPVVWRSAEQEKDRQAGHPA</sequence>
<reference evidence="5 6" key="1">
    <citation type="submission" date="2020-02" db="EMBL/GenBank/DDBJ databases">
        <authorList>
            <person name="Kim M.K."/>
        </authorList>
    </citation>
    <scope>NUCLEOTIDE SEQUENCE [LARGE SCALE GENOMIC DNA]</scope>
    <source>
        <strain evidence="5 6">17J57-3</strain>
    </source>
</reference>
<dbReference type="SMART" id="SM00563">
    <property type="entry name" value="PlsC"/>
    <property type="match status" value="1"/>
</dbReference>
<dbReference type="EMBL" id="JAAIVB010000073">
    <property type="protein sequence ID" value="NEX63570.1"/>
    <property type="molecule type" value="Genomic_DNA"/>
</dbReference>
<keyword evidence="2 5" id="KW-0808">Transferase</keyword>
<feature type="domain" description="Phospholipid/glycerol acyltransferase" evidence="4">
    <location>
        <begin position="41"/>
        <end position="157"/>
    </location>
</feature>
<gene>
    <name evidence="5" type="ORF">G3574_21030</name>
</gene>
<evidence type="ECO:0000313" key="5">
    <source>
        <dbReference type="EMBL" id="NEX63570.1"/>
    </source>
</evidence>
<dbReference type="AlphaFoldDB" id="A0A6B3SRL4"/>
<dbReference type="GO" id="GO:0006654">
    <property type="term" value="P:phosphatidic acid biosynthetic process"/>
    <property type="evidence" value="ECO:0007669"/>
    <property type="project" value="TreeGrafter"/>
</dbReference>
<dbReference type="Proteomes" id="UP000482155">
    <property type="component" value="Unassembled WGS sequence"/>
</dbReference>
<evidence type="ECO:0000259" key="4">
    <source>
        <dbReference type="SMART" id="SM00563"/>
    </source>
</evidence>
<comment type="caution">
    <text evidence="5">The sequence shown here is derived from an EMBL/GenBank/DDBJ whole genome shotgun (WGS) entry which is preliminary data.</text>
</comment>
<dbReference type="PANTHER" id="PTHR10434:SF9">
    <property type="entry name" value="PHOSPHOLIPID_GLYCEROL ACYLTRANSFERASE DOMAIN-CONTAINING PROTEIN"/>
    <property type="match status" value="1"/>
</dbReference>
<dbReference type="SUPFAM" id="SSF69593">
    <property type="entry name" value="Glycerol-3-phosphate (1)-acyltransferase"/>
    <property type="match status" value="1"/>
</dbReference>